<dbReference type="SUPFAM" id="SSF51658">
    <property type="entry name" value="Xylose isomerase-like"/>
    <property type="match status" value="1"/>
</dbReference>
<sequence>MTMKTIRGPGIFLAQFAGDGAPFNSLDAICGWAASLGYKGVQIPTWDARLFDLQRAGESKDYCDEVTGVAASHGLTVTELSTHLQGQLVAVHPAYDLAFDGFAAPDVRGNPAARQEWAVGQVRAALTASRHMGLKAHATFSGALAWPYVYPWPQRPAGLVETAFDELARRWRPILDHAEEMGVDIAYEIHPGEDLHDGASYEMFLERVGNHARANLLYDPSHFVLQGLDYLDYIDIYASRIRAFHAKDAEFNPTGRQGVYGGFQSWANRAGRFRSLGDGQVDFGAVFSKLTKEGFDGWAVLEWECAIKSAEQGAREGAPFIAAHIIEATQVAFDDFASGGTDEATNRRMLGLA</sequence>
<evidence type="ECO:0000313" key="2">
    <source>
        <dbReference type="EMBL" id="SDO23348.1"/>
    </source>
</evidence>
<dbReference type="Gene3D" id="3.20.20.150">
    <property type="entry name" value="Divalent-metal-dependent TIM barrel enzymes"/>
    <property type="match status" value="1"/>
</dbReference>
<evidence type="ECO:0000259" key="1">
    <source>
        <dbReference type="Pfam" id="PF01261"/>
    </source>
</evidence>
<dbReference type="AlphaFoldDB" id="A0A1H0HVX5"/>
<dbReference type="EMBL" id="FNIT01000004">
    <property type="protein sequence ID" value="SDO23348.1"/>
    <property type="molecule type" value="Genomic_DNA"/>
</dbReference>
<reference evidence="2 3" key="1">
    <citation type="submission" date="2016-10" db="EMBL/GenBank/DDBJ databases">
        <authorList>
            <person name="de Groot N.N."/>
        </authorList>
    </citation>
    <scope>NUCLEOTIDE SEQUENCE [LARGE SCALE GENOMIC DNA]</scope>
    <source>
        <strain evidence="3">L7-484,KACC 16230,DSM 25025</strain>
    </source>
</reference>
<evidence type="ECO:0000313" key="3">
    <source>
        <dbReference type="Proteomes" id="UP000198793"/>
    </source>
</evidence>
<organism evidence="2 3">
    <name type="scientific">Aureimonas jatrophae</name>
    <dbReference type="NCBI Taxonomy" id="1166073"/>
    <lineage>
        <taxon>Bacteria</taxon>
        <taxon>Pseudomonadati</taxon>
        <taxon>Pseudomonadota</taxon>
        <taxon>Alphaproteobacteria</taxon>
        <taxon>Hyphomicrobiales</taxon>
        <taxon>Aurantimonadaceae</taxon>
        <taxon>Aureimonas</taxon>
    </lineage>
</organism>
<protein>
    <submittedName>
        <fullName evidence="2">Sugar phosphate isomerase/epimerase</fullName>
    </submittedName>
</protein>
<dbReference type="PANTHER" id="PTHR12110">
    <property type="entry name" value="HYDROXYPYRUVATE ISOMERASE"/>
    <property type="match status" value="1"/>
</dbReference>
<dbReference type="STRING" id="1166073.SAMN05192530_104313"/>
<dbReference type="InterPro" id="IPR050312">
    <property type="entry name" value="IolE/XylAMocC-like"/>
</dbReference>
<keyword evidence="3" id="KW-1185">Reference proteome</keyword>
<name>A0A1H0HVX5_9HYPH</name>
<feature type="domain" description="Xylose isomerase-like TIM barrel" evidence="1">
    <location>
        <begin position="32"/>
        <end position="322"/>
    </location>
</feature>
<dbReference type="InterPro" id="IPR036237">
    <property type="entry name" value="Xyl_isomerase-like_sf"/>
</dbReference>
<dbReference type="Pfam" id="PF01261">
    <property type="entry name" value="AP_endonuc_2"/>
    <property type="match status" value="1"/>
</dbReference>
<dbReference type="GO" id="GO:0016853">
    <property type="term" value="F:isomerase activity"/>
    <property type="evidence" value="ECO:0007669"/>
    <property type="project" value="UniProtKB-KW"/>
</dbReference>
<dbReference type="PANTHER" id="PTHR12110:SF21">
    <property type="entry name" value="XYLOSE ISOMERASE-LIKE TIM BARREL DOMAIN-CONTAINING PROTEIN"/>
    <property type="match status" value="1"/>
</dbReference>
<dbReference type="Proteomes" id="UP000198793">
    <property type="component" value="Unassembled WGS sequence"/>
</dbReference>
<gene>
    <name evidence="2" type="ORF">SAMN05192530_104313</name>
</gene>
<accession>A0A1H0HVX5</accession>
<proteinExistence type="predicted"/>
<keyword evidence="2" id="KW-0413">Isomerase</keyword>
<dbReference type="InterPro" id="IPR013022">
    <property type="entry name" value="Xyl_isomerase-like_TIM-brl"/>
</dbReference>